<dbReference type="InterPro" id="IPR051782">
    <property type="entry name" value="ABC_Transporter_VariousFunc"/>
</dbReference>
<keyword evidence="6" id="KW-1185">Reference proteome</keyword>
<evidence type="ECO:0000256" key="2">
    <source>
        <dbReference type="ARBA" id="ARBA00022741"/>
    </source>
</evidence>
<evidence type="ECO:0000313" key="5">
    <source>
        <dbReference type="EMBL" id="OIN56497.1"/>
    </source>
</evidence>
<organism evidence="5 6">
    <name type="scientific">Arsenicibacter rosenii</name>
    <dbReference type="NCBI Taxonomy" id="1750698"/>
    <lineage>
        <taxon>Bacteria</taxon>
        <taxon>Pseudomonadati</taxon>
        <taxon>Bacteroidota</taxon>
        <taxon>Cytophagia</taxon>
        <taxon>Cytophagales</taxon>
        <taxon>Spirosomataceae</taxon>
        <taxon>Arsenicibacter</taxon>
    </lineage>
</organism>
<proteinExistence type="predicted"/>
<dbReference type="Proteomes" id="UP000181790">
    <property type="component" value="Unassembled WGS sequence"/>
</dbReference>
<dbReference type="EMBL" id="MORL01000022">
    <property type="protein sequence ID" value="OIN56497.1"/>
    <property type="molecule type" value="Genomic_DNA"/>
</dbReference>
<dbReference type="Gene3D" id="3.40.50.300">
    <property type="entry name" value="P-loop containing nucleotide triphosphate hydrolases"/>
    <property type="match status" value="1"/>
</dbReference>
<dbReference type="AlphaFoldDB" id="A0A1S2VCL5"/>
<protein>
    <submittedName>
        <fullName evidence="5">ABC transporter</fullName>
    </submittedName>
</protein>
<evidence type="ECO:0000256" key="3">
    <source>
        <dbReference type="ARBA" id="ARBA00022840"/>
    </source>
</evidence>
<dbReference type="GO" id="GO:0016887">
    <property type="term" value="F:ATP hydrolysis activity"/>
    <property type="evidence" value="ECO:0007669"/>
    <property type="project" value="InterPro"/>
</dbReference>
<dbReference type="PANTHER" id="PTHR42939">
    <property type="entry name" value="ABC TRANSPORTER ATP-BINDING PROTEIN ALBC-RELATED"/>
    <property type="match status" value="1"/>
</dbReference>
<dbReference type="GO" id="GO:0005524">
    <property type="term" value="F:ATP binding"/>
    <property type="evidence" value="ECO:0007669"/>
    <property type="project" value="UniProtKB-KW"/>
</dbReference>
<dbReference type="RefSeq" id="WP_071505882.1">
    <property type="nucleotide sequence ID" value="NZ_MORL01000022.1"/>
</dbReference>
<keyword evidence="3" id="KW-0067">ATP-binding</keyword>
<gene>
    <name evidence="5" type="ORF">BLX24_24585</name>
</gene>
<keyword evidence="2" id="KW-0547">Nucleotide-binding</keyword>
<dbReference type="InterPro" id="IPR027417">
    <property type="entry name" value="P-loop_NTPase"/>
</dbReference>
<accession>A0A1S2VCL5</accession>
<feature type="domain" description="ABC transporter" evidence="4">
    <location>
        <begin position="29"/>
        <end position="155"/>
    </location>
</feature>
<dbReference type="SUPFAM" id="SSF52540">
    <property type="entry name" value="P-loop containing nucleoside triphosphate hydrolases"/>
    <property type="match status" value="1"/>
</dbReference>
<comment type="caution">
    <text evidence="5">The sequence shown here is derived from an EMBL/GenBank/DDBJ whole genome shotgun (WGS) entry which is preliminary data.</text>
</comment>
<keyword evidence="1" id="KW-0813">Transport</keyword>
<dbReference type="Pfam" id="PF00005">
    <property type="entry name" value="ABC_tran"/>
    <property type="match status" value="1"/>
</dbReference>
<dbReference type="PANTHER" id="PTHR42939:SF1">
    <property type="entry name" value="ABC TRANSPORTER ATP-BINDING PROTEIN ALBC-RELATED"/>
    <property type="match status" value="1"/>
</dbReference>
<evidence type="ECO:0000313" key="6">
    <source>
        <dbReference type="Proteomes" id="UP000181790"/>
    </source>
</evidence>
<sequence>MLSLTHFAKSYHNRLVIQVPDWQLPAGIHWVKGTNGSGKTTLFRSIAGMLPFDGQIVLNGQWDCRRHPVPYRLRVNYSEAEPALPGFLTAWELIQWVGTAKQASGMQIDELIDAFGIRDFMKTPVGTYSSGMLKKTSLVIGFLGDPLLILLDEPLVTLDQQATETVSRLIRRYHEQGVSFLLSSHQDFNLTSLPVQSVWRVQEQTLTQEPLTSGPV</sequence>
<dbReference type="OrthoDB" id="9801987at2"/>
<dbReference type="InterPro" id="IPR003439">
    <property type="entry name" value="ABC_transporter-like_ATP-bd"/>
</dbReference>
<evidence type="ECO:0000259" key="4">
    <source>
        <dbReference type="Pfam" id="PF00005"/>
    </source>
</evidence>
<reference evidence="5 6" key="1">
    <citation type="submission" date="2016-10" db="EMBL/GenBank/DDBJ databases">
        <title>Arsenicibacter rosenii gen. nov., sp. nov., an efficient arsenic-methylating bacterium isolated from an arsenic-contaminated paddy soil.</title>
        <authorList>
            <person name="Huang K."/>
        </authorList>
    </citation>
    <scope>NUCLEOTIDE SEQUENCE [LARGE SCALE GENOMIC DNA]</scope>
    <source>
        <strain evidence="5 6">SM-1</strain>
    </source>
</reference>
<name>A0A1S2VCL5_9BACT</name>
<evidence type="ECO:0000256" key="1">
    <source>
        <dbReference type="ARBA" id="ARBA00022448"/>
    </source>
</evidence>